<dbReference type="RefSeq" id="WP_187760868.1">
    <property type="nucleotide sequence ID" value="NZ_CP061038.1"/>
</dbReference>
<dbReference type="InterPro" id="IPR010281">
    <property type="entry name" value="DUF885"/>
</dbReference>
<keyword evidence="2" id="KW-1185">Reference proteome</keyword>
<accession>A0A7H0LFT7</accession>
<sequence>MTLTISRRQFATGAAALVGTLAAPPVWAIAGDEDARLDAFFERIWQRGIDRNPVRQSQLGIKRDQDKWTDISDARAIETMDLLKQDLATLRTFDRAKLSPQAQISYRIFAENAEESIAGFALRRDDYIMTQMGGLHTRIPITLLNAHPIGDLADARAYCARIEGVGPLLGQVVIELDRQEKAGVRPPRFVYALLIEPSENMLRGRPFDAGPAECPILADFRAKIAKANLPDTEQAALLARAEAGLTGPFGTGYRTLIAHLTAAQAAADDRDGVWKLPQGALFYRQQLKSYTTLPVTPAELHKLGLDQVARIHDEMAQIQAKVGFAGTLQGFFTYVRTDPKFFYPATDAGKAAYIADAERLLAEVHARQGELFTRIPKQAVVVRPVEAWREKSAAKAFYQNPPQTGSQPGVFFINLYDLKAQPKWQLAATLYHEAIPGHHFETCIAHDLDGLPRFRRFASNAAFSEGWGLYSERLAKEIGLYPDPYDDFGRLSLELMRACRLVVDTGIHAMKWTRKQAVDYMDANMPSSHYDNQREVDRYIVLPGQACSYYVGMRKIVELRERAKARLGARFDIRAFHDTVLGNGPLPLAILEQTIDAWVAAGGKPVSA</sequence>
<evidence type="ECO:0000313" key="1">
    <source>
        <dbReference type="EMBL" id="QNQ08540.1"/>
    </source>
</evidence>
<name>A0A7H0LFT7_9SPHN</name>
<dbReference type="EMBL" id="CP061038">
    <property type="protein sequence ID" value="QNQ08540.1"/>
    <property type="molecule type" value="Genomic_DNA"/>
</dbReference>
<reference evidence="1 2" key="1">
    <citation type="submission" date="2020-09" db="EMBL/GenBank/DDBJ databases">
        <title>Sphingomonas sp., a new species isolated from pork steak.</title>
        <authorList>
            <person name="Heidler von Heilborn D."/>
        </authorList>
    </citation>
    <scope>NUCLEOTIDE SEQUENCE [LARGE SCALE GENOMIC DNA]</scope>
    <source>
        <strain evidence="2">S8-3T</strain>
    </source>
</reference>
<dbReference type="Pfam" id="PF05960">
    <property type="entry name" value="DUF885"/>
    <property type="match status" value="1"/>
</dbReference>
<dbReference type="Proteomes" id="UP000516148">
    <property type="component" value="Chromosome"/>
</dbReference>
<protein>
    <submittedName>
        <fullName evidence="1">DUF885 domain-containing protein</fullName>
    </submittedName>
</protein>
<dbReference type="PANTHER" id="PTHR33361:SF16">
    <property type="entry name" value="DUF885 DOMAIN-CONTAINING PROTEIN"/>
    <property type="match status" value="1"/>
</dbReference>
<dbReference type="InterPro" id="IPR006311">
    <property type="entry name" value="TAT_signal"/>
</dbReference>
<dbReference type="PROSITE" id="PS51318">
    <property type="entry name" value="TAT"/>
    <property type="match status" value="1"/>
</dbReference>
<organism evidence="1 2">
    <name type="scientific">Sphingomonas alpina</name>
    <dbReference type="NCBI Taxonomy" id="653931"/>
    <lineage>
        <taxon>Bacteria</taxon>
        <taxon>Pseudomonadati</taxon>
        <taxon>Pseudomonadota</taxon>
        <taxon>Alphaproteobacteria</taxon>
        <taxon>Sphingomonadales</taxon>
        <taxon>Sphingomonadaceae</taxon>
        <taxon>Sphingomonas</taxon>
    </lineage>
</organism>
<dbReference type="PANTHER" id="PTHR33361">
    <property type="entry name" value="GLR0591 PROTEIN"/>
    <property type="match status" value="1"/>
</dbReference>
<proteinExistence type="predicted"/>
<dbReference type="AlphaFoldDB" id="A0A7H0LFT7"/>
<evidence type="ECO:0000313" key="2">
    <source>
        <dbReference type="Proteomes" id="UP000516148"/>
    </source>
</evidence>
<dbReference type="KEGG" id="spap:H3Z74_17570"/>
<gene>
    <name evidence="1" type="ORF">H3Z74_17570</name>
</gene>